<dbReference type="Pfam" id="PF08352">
    <property type="entry name" value="oligo_HPY"/>
    <property type="match status" value="2"/>
</dbReference>
<dbReference type="InterPro" id="IPR013563">
    <property type="entry name" value="Oligopep_ABC_C"/>
</dbReference>
<dbReference type="PROSITE" id="PS00211">
    <property type="entry name" value="ABC_TRANSPORTER_1"/>
    <property type="match status" value="2"/>
</dbReference>
<dbReference type="PANTHER" id="PTHR43776:SF7">
    <property type="entry name" value="D,D-DIPEPTIDE TRANSPORT ATP-BINDING PROTEIN DDPF-RELATED"/>
    <property type="match status" value="1"/>
</dbReference>
<dbReference type="NCBIfam" id="NF007739">
    <property type="entry name" value="PRK10419.1"/>
    <property type="match status" value="2"/>
</dbReference>
<protein>
    <submittedName>
        <fullName evidence="6">ABC transporter ATP-binding component</fullName>
    </submittedName>
</protein>
<keyword evidence="3" id="KW-0547">Nucleotide-binding</keyword>
<accession>A0A0B0EJH9</accession>
<dbReference type="PROSITE" id="PS50893">
    <property type="entry name" value="ABC_TRANSPORTER_2"/>
    <property type="match status" value="2"/>
</dbReference>
<comment type="similarity">
    <text evidence="1">Belongs to the ABC transporter superfamily.</text>
</comment>
<evidence type="ECO:0000256" key="4">
    <source>
        <dbReference type="ARBA" id="ARBA00022840"/>
    </source>
</evidence>
<dbReference type="PANTHER" id="PTHR43776">
    <property type="entry name" value="TRANSPORT ATP-BINDING PROTEIN"/>
    <property type="match status" value="1"/>
</dbReference>
<reference evidence="6 7" key="1">
    <citation type="submission" date="2014-10" db="EMBL/GenBank/DDBJ databases">
        <title>Draft genome of anammox bacterium scalindua brodae, obtained using differential coverage binning of sequence data from two enrichment reactors.</title>
        <authorList>
            <person name="Speth D.R."/>
            <person name="Russ L."/>
            <person name="Kartal B."/>
            <person name="Op den Camp H.J."/>
            <person name="Dutilh B.E."/>
            <person name="Jetten M.S."/>
        </authorList>
    </citation>
    <scope>NUCLEOTIDE SEQUENCE [LARGE SCALE GENOMIC DNA]</scope>
    <source>
        <strain evidence="6">RU1</strain>
    </source>
</reference>
<evidence type="ECO:0000259" key="5">
    <source>
        <dbReference type="PROSITE" id="PS50893"/>
    </source>
</evidence>
<dbReference type="SMART" id="SM00382">
    <property type="entry name" value="AAA"/>
    <property type="match status" value="2"/>
</dbReference>
<dbReference type="SUPFAM" id="SSF52540">
    <property type="entry name" value="P-loop containing nucleoside triphosphate hydrolases"/>
    <property type="match status" value="2"/>
</dbReference>
<evidence type="ECO:0000256" key="1">
    <source>
        <dbReference type="ARBA" id="ARBA00005417"/>
    </source>
</evidence>
<comment type="caution">
    <text evidence="6">The sequence shown here is derived from an EMBL/GenBank/DDBJ whole genome shotgun (WGS) entry which is preliminary data.</text>
</comment>
<keyword evidence="4 6" id="KW-0067">ATP-binding</keyword>
<organism evidence="6 7">
    <name type="scientific">Candidatus Scalindua brodae</name>
    <dbReference type="NCBI Taxonomy" id="237368"/>
    <lineage>
        <taxon>Bacteria</taxon>
        <taxon>Pseudomonadati</taxon>
        <taxon>Planctomycetota</taxon>
        <taxon>Candidatus Brocadiia</taxon>
        <taxon>Candidatus Brocadiales</taxon>
        <taxon>Candidatus Scalinduaceae</taxon>
        <taxon>Candidatus Scalindua</taxon>
    </lineage>
</organism>
<evidence type="ECO:0000313" key="7">
    <source>
        <dbReference type="Proteomes" id="UP000030652"/>
    </source>
</evidence>
<dbReference type="InterPro" id="IPR003593">
    <property type="entry name" value="AAA+_ATPase"/>
</dbReference>
<dbReference type="EMBL" id="JRYO01000147">
    <property type="protein sequence ID" value="KHE92191.1"/>
    <property type="molecule type" value="Genomic_DNA"/>
</dbReference>
<evidence type="ECO:0000256" key="2">
    <source>
        <dbReference type="ARBA" id="ARBA00022448"/>
    </source>
</evidence>
<dbReference type="GO" id="GO:0016887">
    <property type="term" value="F:ATP hydrolysis activity"/>
    <property type="evidence" value="ECO:0007669"/>
    <property type="project" value="InterPro"/>
</dbReference>
<dbReference type="GO" id="GO:0005524">
    <property type="term" value="F:ATP binding"/>
    <property type="evidence" value="ECO:0007669"/>
    <property type="project" value="UniProtKB-KW"/>
</dbReference>
<dbReference type="InterPro" id="IPR017871">
    <property type="entry name" value="ABC_transporter-like_CS"/>
</dbReference>
<dbReference type="GO" id="GO:0015833">
    <property type="term" value="P:peptide transport"/>
    <property type="evidence" value="ECO:0007669"/>
    <property type="project" value="InterPro"/>
</dbReference>
<proteinExistence type="inferred from homology"/>
<dbReference type="Gene3D" id="3.40.50.300">
    <property type="entry name" value="P-loop containing nucleotide triphosphate hydrolases"/>
    <property type="match status" value="2"/>
</dbReference>
<dbReference type="CDD" id="cd03257">
    <property type="entry name" value="ABC_NikE_OppD_transporters"/>
    <property type="match status" value="2"/>
</dbReference>
<sequence>MAGIDLDLYAGEALAIVGESGSGKSTIAYALMGLHDSKRVTVEGEILYNGRNILKNTISQWQDLRGQEISMIFQNPMSSLTPYLTIGKQVMEPILRHTSKSVVTARKEAIDLLEEVEIGDTEKKFNSYPHQFSGGMKQRVMIASAVSAQPNILIADEPSTALDVIIQAKVLKLMKKELVKRGMSLVFITHDLSVVAGLCDRVVVMYQGNVVESAPVKKLFAEPEHEYTKKLLSAVPRVDKKVDLLVKEEHNSNREETAVSNRSLIRNETVISIKDLHVEFKKRKGIFSSHKEVTKAVNGVSLELYKGEVLGLVGQSGSGKSTLIRSIAGLVKTQSGSIYYNDRDILQANQNELRTIRRKIQMIFQDPYGSLNPRFVAGRIIAEPLINYRLMSSKDAFKKVRELMELVQLDPAWMNRYPHEFSGGQRQRISIARALALEPETLLCDEPVSALDVLIQADVLNLLKDLKSRMNLTMLFVSHDLAVVRYIADRVAVMNMGEIVELKSADDIYSKAEHPYTQQLLDAIQIPDPSIAEKRISC</sequence>
<dbReference type="FunFam" id="3.40.50.300:FF:000016">
    <property type="entry name" value="Oligopeptide ABC transporter ATP-binding component"/>
    <property type="match status" value="2"/>
</dbReference>
<dbReference type="eggNOG" id="COG4172">
    <property type="taxonomic scope" value="Bacteria"/>
</dbReference>
<evidence type="ECO:0000256" key="3">
    <source>
        <dbReference type="ARBA" id="ARBA00022741"/>
    </source>
</evidence>
<keyword evidence="2" id="KW-0813">Transport</keyword>
<dbReference type="Pfam" id="PF00005">
    <property type="entry name" value="ABC_tran"/>
    <property type="match status" value="2"/>
</dbReference>
<evidence type="ECO:0000313" key="6">
    <source>
        <dbReference type="EMBL" id="KHE92191.1"/>
    </source>
</evidence>
<dbReference type="GO" id="GO:0055085">
    <property type="term" value="P:transmembrane transport"/>
    <property type="evidence" value="ECO:0007669"/>
    <property type="project" value="UniProtKB-ARBA"/>
</dbReference>
<feature type="domain" description="ABC transporter" evidence="5">
    <location>
        <begin position="271"/>
        <end position="521"/>
    </location>
</feature>
<name>A0A0B0EJH9_9BACT</name>
<dbReference type="NCBIfam" id="NF008453">
    <property type="entry name" value="PRK11308.1"/>
    <property type="match status" value="2"/>
</dbReference>
<gene>
    <name evidence="6" type="ORF">SCABRO_02086</name>
</gene>
<dbReference type="InterPro" id="IPR003439">
    <property type="entry name" value="ABC_transporter-like_ATP-bd"/>
</dbReference>
<feature type="domain" description="ABC transporter" evidence="5">
    <location>
        <begin position="1"/>
        <end position="232"/>
    </location>
</feature>
<dbReference type="AlphaFoldDB" id="A0A0B0EJH9"/>
<dbReference type="InterPro" id="IPR027417">
    <property type="entry name" value="P-loop_NTPase"/>
</dbReference>
<dbReference type="Proteomes" id="UP000030652">
    <property type="component" value="Unassembled WGS sequence"/>
</dbReference>
<dbReference type="InterPro" id="IPR050319">
    <property type="entry name" value="ABC_transp_ATP-bind"/>
</dbReference>